<gene>
    <name evidence="4" type="ORF">HNP84_005881</name>
</gene>
<dbReference type="InterPro" id="IPR050523">
    <property type="entry name" value="AKR_Detox_Biosynth"/>
</dbReference>
<reference evidence="4 5" key="1">
    <citation type="submission" date="2020-08" db="EMBL/GenBank/DDBJ databases">
        <title>Genomic Encyclopedia of Type Strains, Phase IV (KMG-IV): sequencing the most valuable type-strain genomes for metagenomic binning, comparative biology and taxonomic classification.</title>
        <authorList>
            <person name="Goeker M."/>
        </authorList>
    </citation>
    <scope>NUCLEOTIDE SEQUENCE [LARGE SCALE GENOMIC DNA]</scope>
    <source>
        <strain evidence="4 5">DSM 45615</strain>
    </source>
</reference>
<keyword evidence="1" id="KW-0560">Oxidoreductase</keyword>
<dbReference type="Pfam" id="PF00248">
    <property type="entry name" value="Aldo_ket_red"/>
    <property type="match status" value="1"/>
</dbReference>
<evidence type="ECO:0000313" key="5">
    <source>
        <dbReference type="Proteomes" id="UP000578449"/>
    </source>
</evidence>
<dbReference type="AlphaFoldDB" id="A0A840PG69"/>
<dbReference type="SUPFAM" id="SSF51430">
    <property type="entry name" value="NAD(P)-linked oxidoreductase"/>
    <property type="match status" value="1"/>
</dbReference>
<dbReference type="InterPro" id="IPR023210">
    <property type="entry name" value="NADP_OxRdtase_dom"/>
</dbReference>
<feature type="region of interest" description="Disordered" evidence="2">
    <location>
        <begin position="232"/>
        <end position="302"/>
    </location>
</feature>
<dbReference type="PANTHER" id="PTHR43364:SF4">
    <property type="entry name" value="NAD(P)-LINKED OXIDOREDUCTASE SUPERFAMILY PROTEIN"/>
    <property type="match status" value="1"/>
</dbReference>
<feature type="compositionally biased region" description="Polar residues" evidence="2">
    <location>
        <begin position="291"/>
        <end position="302"/>
    </location>
</feature>
<evidence type="ECO:0000256" key="2">
    <source>
        <dbReference type="SAM" id="MobiDB-lite"/>
    </source>
</evidence>
<sequence length="302" mass="32400">MFDTADSYGGGRSEEWLGRWLSDRGVRDQVVVATKVGKPVGDGAGLSERHIRRQVEVSLRRLRTDHLDLYLTHVHDPGTPVEETVTAFDRLAREGKIRHYGMSNCTGTHFRPVVEAADRLGVTRPINVQDDYNLLNRAAESDVMVACSGSGAGFTAFSPLAGGLLTGKHRAGTPAGSRLDLLPGWYAEHDEGHLTRGIARLVEAAEDYDLPPAALALAWVPAEPAVISALVAPRSPSSPLSSQRWRCGSRPENATGSPPSERSPTCPPRSACVRTSCADSRNSPAPIPGNGRQSTFTCGSRT</sequence>
<dbReference type="GO" id="GO:0005829">
    <property type="term" value="C:cytosol"/>
    <property type="evidence" value="ECO:0007669"/>
    <property type="project" value="TreeGrafter"/>
</dbReference>
<evidence type="ECO:0000313" key="4">
    <source>
        <dbReference type="EMBL" id="MBB5136137.1"/>
    </source>
</evidence>
<dbReference type="GO" id="GO:0016491">
    <property type="term" value="F:oxidoreductase activity"/>
    <property type="evidence" value="ECO:0007669"/>
    <property type="project" value="UniProtKB-KW"/>
</dbReference>
<feature type="compositionally biased region" description="Polar residues" evidence="2">
    <location>
        <begin position="252"/>
        <end position="263"/>
    </location>
</feature>
<accession>A0A840PG69</accession>
<feature type="compositionally biased region" description="Low complexity" evidence="2">
    <location>
        <begin position="232"/>
        <end position="242"/>
    </location>
</feature>
<dbReference type="Gene3D" id="3.20.20.100">
    <property type="entry name" value="NADP-dependent oxidoreductase domain"/>
    <property type="match status" value="1"/>
</dbReference>
<dbReference type="EMBL" id="JACHGN010000013">
    <property type="protein sequence ID" value="MBB5136137.1"/>
    <property type="molecule type" value="Genomic_DNA"/>
</dbReference>
<dbReference type="PANTHER" id="PTHR43364">
    <property type="entry name" value="NADH-SPECIFIC METHYLGLYOXAL REDUCTASE-RELATED"/>
    <property type="match status" value="1"/>
</dbReference>
<feature type="domain" description="NADP-dependent oxidoreductase" evidence="3">
    <location>
        <begin position="1"/>
        <end position="236"/>
    </location>
</feature>
<name>A0A840PG69_9ACTN</name>
<protein>
    <submittedName>
        <fullName evidence="4">Aryl-alcohol dehydrogenase-like predicted oxidoreductase</fullName>
    </submittedName>
</protein>
<evidence type="ECO:0000259" key="3">
    <source>
        <dbReference type="Pfam" id="PF00248"/>
    </source>
</evidence>
<proteinExistence type="predicted"/>
<dbReference type="InterPro" id="IPR036812">
    <property type="entry name" value="NAD(P)_OxRdtase_dom_sf"/>
</dbReference>
<dbReference type="RefSeq" id="WP_185053068.1">
    <property type="nucleotide sequence ID" value="NZ_BAABIX010000017.1"/>
</dbReference>
<organism evidence="4 5">
    <name type="scientific">Thermocatellispora tengchongensis</name>
    <dbReference type="NCBI Taxonomy" id="1073253"/>
    <lineage>
        <taxon>Bacteria</taxon>
        <taxon>Bacillati</taxon>
        <taxon>Actinomycetota</taxon>
        <taxon>Actinomycetes</taxon>
        <taxon>Streptosporangiales</taxon>
        <taxon>Streptosporangiaceae</taxon>
        <taxon>Thermocatellispora</taxon>
    </lineage>
</organism>
<dbReference type="Proteomes" id="UP000578449">
    <property type="component" value="Unassembled WGS sequence"/>
</dbReference>
<comment type="caution">
    <text evidence="4">The sequence shown here is derived from an EMBL/GenBank/DDBJ whole genome shotgun (WGS) entry which is preliminary data.</text>
</comment>
<keyword evidence="5" id="KW-1185">Reference proteome</keyword>
<evidence type="ECO:0000256" key="1">
    <source>
        <dbReference type="ARBA" id="ARBA00023002"/>
    </source>
</evidence>